<name>A0A544VZA9_9MYCO</name>
<keyword evidence="4" id="KW-1185">Reference proteome</keyword>
<evidence type="ECO:0000256" key="2">
    <source>
        <dbReference type="SAM" id="SignalP"/>
    </source>
</evidence>
<evidence type="ECO:0000256" key="1">
    <source>
        <dbReference type="SAM" id="MobiDB-lite"/>
    </source>
</evidence>
<organism evidence="3 4">
    <name type="scientific">Mycolicibacterium hodleri</name>
    <dbReference type="NCBI Taxonomy" id="49897"/>
    <lineage>
        <taxon>Bacteria</taxon>
        <taxon>Bacillati</taxon>
        <taxon>Actinomycetota</taxon>
        <taxon>Actinomycetes</taxon>
        <taxon>Mycobacteriales</taxon>
        <taxon>Mycobacteriaceae</taxon>
        <taxon>Mycolicibacterium</taxon>
    </lineage>
</organism>
<evidence type="ECO:0000313" key="4">
    <source>
        <dbReference type="Proteomes" id="UP000315759"/>
    </source>
</evidence>
<dbReference type="RefSeq" id="WP_142553200.1">
    <property type="nucleotide sequence ID" value="NZ_VIFX01000021.1"/>
</dbReference>
<keyword evidence="2" id="KW-0732">Signal</keyword>
<sequence length="77" mass="7553">MIDLKAIAVGVAAAGVLALGPLGAGVANAAPAEPQVPSVQGTSSQTDNHAGTPSPYAAYGGYELCSMPGMYFANICV</sequence>
<dbReference type="AlphaFoldDB" id="A0A544VZA9"/>
<comment type="caution">
    <text evidence="3">The sequence shown here is derived from an EMBL/GenBank/DDBJ whole genome shotgun (WGS) entry which is preliminary data.</text>
</comment>
<evidence type="ECO:0000313" key="3">
    <source>
        <dbReference type="EMBL" id="TQR85326.1"/>
    </source>
</evidence>
<dbReference type="EMBL" id="VIFX01000021">
    <property type="protein sequence ID" value="TQR85326.1"/>
    <property type="molecule type" value="Genomic_DNA"/>
</dbReference>
<dbReference type="Proteomes" id="UP000315759">
    <property type="component" value="Unassembled WGS sequence"/>
</dbReference>
<feature type="compositionally biased region" description="Polar residues" evidence="1">
    <location>
        <begin position="37"/>
        <end position="51"/>
    </location>
</feature>
<proteinExistence type="predicted"/>
<gene>
    <name evidence="3" type="ORF">D8S82_16945</name>
</gene>
<protein>
    <recommendedName>
        <fullName evidence="5">DUF732 domain-containing protein</fullName>
    </recommendedName>
</protein>
<feature type="signal peptide" evidence="2">
    <location>
        <begin position="1"/>
        <end position="29"/>
    </location>
</feature>
<feature type="region of interest" description="Disordered" evidence="1">
    <location>
        <begin position="33"/>
        <end position="52"/>
    </location>
</feature>
<reference evidence="3 4" key="1">
    <citation type="submission" date="2018-10" db="EMBL/GenBank/DDBJ databases">
        <title>Draft genome of Mycobacterium hodleri strain B.</title>
        <authorList>
            <person name="Amande T.J."/>
            <person name="Mcgenity T.J."/>
        </authorList>
    </citation>
    <scope>NUCLEOTIDE SEQUENCE [LARGE SCALE GENOMIC DNA]</scope>
    <source>
        <strain evidence="3 4">B</strain>
    </source>
</reference>
<feature type="chain" id="PRO_5022218858" description="DUF732 domain-containing protein" evidence="2">
    <location>
        <begin position="30"/>
        <end position="77"/>
    </location>
</feature>
<accession>A0A544VZA9</accession>
<evidence type="ECO:0008006" key="5">
    <source>
        <dbReference type="Google" id="ProtNLM"/>
    </source>
</evidence>